<protein>
    <recommendedName>
        <fullName evidence="3">Apple domain-containing protein</fullName>
    </recommendedName>
</protein>
<proteinExistence type="predicted"/>
<dbReference type="PhylomeDB" id="E9GB64"/>
<dbReference type="InParanoid" id="E9GB64"/>
<gene>
    <name evidence="1" type="ORF">DAPPUDRAFT_315891</name>
</gene>
<reference evidence="1 2" key="1">
    <citation type="journal article" date="2011" name="Science">
        <title>The ecoresponsive genome of Daphnia pulex.</title>
        <authorList>
            <person name="Colbourne J.K."/>
            <person name="Pfrender M.E."/>
            <person name="Gilbert D."/>
            <person name="Thomas W.K."/>
            <person name="Tucker A."/>
            <person name="Oakley T.H."/>
            <person name="Tokishita S."/>
            <person name="Aerts A."/>
            <person name="Arnold G.J."/>
            <person name="Basu M.K."/>
            <person name="Bauer D.J."/>
            <person name="Caceres C.E."/>
            <person name="Carmel L."/>
            <person name="Casola C."/>
            <person name="Choi J.H."/>
            <person name="Detter J.C."/>
            <person name="Dong Q."/>
            <person name="Dusheyko S."/>
            <person name="Eads B.D."/>
            <person name="Frohlich T."/>
            <person name="Geiler-Samerotte K.A."/>
            <person name="Gerlach D."/>
            <person name="Hatcher P."/>
            <person name="Jogdeo S."/>
            <person name="Krijgsveld J."/>
            <person name="Kriventseva E.V."/>
            <person name="Kultz D."/>
            <person name="Laforsch C."/>
            <person name="Lindquist E."/>
            <person name="Lopez J."/>
            <person name="Manak J.R."/>
            <person name="Muller J."/>
            <person name="Pangilinan J."/>
            <person name="Patwardhan R.P."/>
            <person name="Pitluck S."/>
            <person name="Pritham E.J."/>
            <person name="Rechtsteiner A."/>
            <person name="Rho M."/>
            <person name="Rogozin I.B."/>
            <person name="Sakarya O."/>
            <person name="Salamov A."/>
            <person name="Schaack S."/>
            <person name="Shapiro H."/>
            <person name="Shiga Y."/>
            <person name="Skalitzky C."/>
            <person name="Smith Z."/>
            <person name="Souvorov A."/>
            <person name="Sung W."/>
            <person name="Tang Z."/>
            <person name="Tsuchiya D."/>
            <person name="Tu H."/>
            <person name="Vos H."/>
            <person name="Wang M."/>
            <person name="Wolf Y.I."/>
            <person name="Yamagata H."/>
            <person name="Yamada T."/>
            <person name="Ye Y."/>
            <person name="Shaw J.R."/>
            <person name="Andrews J."/>
            <person name="Crease T.J."/>
            <person name="Tang H."/>
            <person name="Lucas S.M."/>
            <person name="Robertson H.M."/>
            <person name="Bork P."/>
            <person name="Koonin E.V."/>
            <person name="Zdobnov E.M."/>
            <person name="Grigoriev I.V."/>
            <person name="Lynch M."/>
            <person name="Boore J.L."/>
        </authorList>
    </citation>
    <scope>NUCLEOTIDE SEQUENCE [LARGE SCALE GENOMIC DNA]</scope>
</reference>
<keyword evidence="2" id="KW-1185">Reference proteome</keyword>
<evidence type="ECO:0000313" key="2">
    <source>
        <dbReference type="Proteomes" id="UP000000305"/>
    </source>
</evidence>
<sequence length="140" mass="14960">MNYRKEDLVTTAESNGRLPPALDVIINNGGFSQIGGTSYGGGVSNGQGNSNSGGGTVDFGPETAAYYESTVKVFPNCDFPANDISNQTSFEKDCSSICFANFQCNAFSWRDGNCHLKNIPSPNLRQPANGGICGFLPWKF</sequence>
<dbReference type="KEGG" id="dpx:DAPPUDRAFT_315891"/>
<dbReference type="OrthoDB" id="77539at2759"/>
<evidence type="ECO:0008006" key="3">
    <source>
        <dbReference type="Google" id="ProtNLM"/>
    </source>
</evidence>
<dbReference type="Gene3D" id="3.50.4.10">
    <property type="entry name" value="Hepatocyte Growth Factor"/>
    <property type="match status" value="1"/>
</dbReference>
<dbReference type="EMBL" id="GL732537">
    <property type="protein sequence ID" value="EFX83418.1"/>
    <property type="molecule type" value="Genomic_DNA"/>
</dbReference>
<accession>E9GB64</accession>
<evidence type="ECO:0000313" key="1">
    <source>
        <dbReference type="EMBL" id="EFX83418.1"/>
    </source>
</evidence>
<organism evidence="1 2">
    <name type="scientific">Daphnia pulex</name>
    <name type="common">Water flea</name>
    <dbReference type="NCBI Taxonomy" id="6669"/>
    <lineage>
        <taxon>Eukaryota</taxon>
        <taxon>Metazoa</taxon>
        <taxon>Ecdysozoa</taxon>
        <taxon>Arthropoda</taxon>
        <taxon>Crustacea</taxon>
        <taxon>Branchiopoda</taxon>
        <taxon>Diplostraca</taxon>
        <taxon>Cladocera</taxon>
        <taxon>Anomopoda</taxon>
        <taxon>Daphniidae</taxon>
        <taxon>Daphnia</taxon>
    </lineage>
</organism>
<dbReference type="Proteomes" id="UP000000305">
    <property type="component" value="Unassembled WGS sequence"/>
</dbReference>
<name>E9GB64_DAPPU</name>
<dbReference type="HOGENOM" id="CLU_1837096_0_0_1"/>
<dbReference type="AlphaFoldDB" id="E9GB64"/>